<dbReference type="InterPro" id="IPR024520">
    <property type="entry name" value="DUF3558"/>
</dbReference>
<dbReference type="EMBL" id="JBHSIS010000022">
    <property type="protein sequence ID" value="MFC4858166.1"/>
    <property type="molecule type" value="Genomic_DNA"/>
</dbReference>
<gene>
    <name evidence="2" type="ORF">ACFPCV_32110</name>
</gene>
<dbReference type="Proteomes" id="UP001595859">
    <property type="component" value="Unassembled WGS sequence"/>
</dbReference>
<sequence>MTALIAAVVAAGCVSSTEGSPLPSPGGAENEPSASAPSSSGDQLPYAGAPAVADPLDTELFQRDPCQALASDQAGTLELRYPGTLRDSSLGKACEFRVRADRLALVEIASLDRNPYGVSAIYQAEKDGKLAFFEPLEPIGGYPAVAYGALDERDAGACSVVIGTSDEIAFEVALQQSAGNVGKKDPCETGSMVAEMVLETMKAAQ</sequence>
<organism evidence="2 3">
    <name type="scientific">Actinophytocola glycyrrhizae</name>
    <dbReference type="NCBI Taxonomy" id="2044873"/>
    <lineage>
        <taxon>Bacteria</taxon>
        <taxon>Bacillati</taxon>
        <taxon>Actinomycetota</taxon>
        <taxon>Actinomycetes</taxon>
        <taxon>Pseudonocardiales</taxon>
        <taxon>Pseudonocardiaceae</taxon>
    </lineage>
</organism>
<protein>
    <submittedName>
        <fullName evidence="2">DUF3558 domain-containing protein</fullName>
    </submittedName>
</protein>
<dbReference type="RefSeq" id="WP_378060447.1">
    <property type="nucleotide sequence ID" value="NZ_JBHSIS010000022.1"/>
</dbReference>
<name>A0ABV9SFQ8_9PSEU</name>
<evidence type="ECO:0000313" key="2">
    <source>
        <dbReference type="EMBL" id="MFC4858166.1"/>
    </source>
</evidence>
<proteinExistence type="predicted"/>
<feature type="region of interest" description="Disordered" evidence="1">
    <location>
        <begin position="15"/>
        <end position="50"/>
    </location>
</feature>
<keyword evidence="3" id="KW-1185">Reference proteome</keyword>
<dbReference type="Pfam" id="PF12079">
    <property type="entry name" value="DUF3558"/>
    <property type="match status" value="1"/>
</dbReference>
<reference evidence="3" key="1">
    <citation type="journal article" date="2019" name="Int. J. Syst. Evol. Microbiol.">
        <title>The Global Catalogue of Microorganisms (GCM) 10K type strain sequencing project: providing services to taxonomists for standard genome sequencing and annotation.</title>
        <authorList>
            <consortium name="The Broad Institute Genomics Platform"/>
            <consortium name="The Broad Institute Genome Sequencing Center for Infectious Disease"/>
            <person name="Wu L."/>
            <person name="Ma J."/>
        </authorList>
    </citation>
    <scope>NUCLEOTIDE SEQUENCE [LARGE SCALE GENOMIC DNA]</scope>
    <source>
        <strain evidence="3">ZS-22-S1</strain>
    </source>
</reference>
<evidence type="ECO:0000256" key="1">
    <source>
        <dbReference type="SAM" id="MobiDB-lite"/>
    </source>
</evidence>
<evidence type="ECO:0000313" key="3">
    <source>
        <dbReference type="Proteomes" id="UP001595859"/>
    </source>
</evidence>
<comment type="caution">
    <text evidence="2">The sequence shown here is derived from an EMBL/GenBank/DDBJ whole genome shotgun (WGS) entry which is preliminary data.</text>
</comment>
<accession>A0ABV9SFQ8</accession>